<reference evidence="11" key="1">
    <citation type="submission" date="2011-07" db="EMBL/GenBank/DDBJ databases">
        <title>Divergent evolution of antigenic variation in African trypanosomes.</title>
        <authorList>
            <person name="Jackson A.P."/>
            <person name="Berry A."/>
            <person name="Allison H.C."/>
            <person name="Burton P."/>
            <person name="Anderson J."/>
            <person name="Aslett M."/>
            <person name="Brown R."/>
            <person name="Corton N."/>
            <person name="Harris D."/>
            <person name="Hauser H."/>
            <person name="Gamble J."/>
            <person name="Gilderthorp R."/>
            <person name="McQuillan J."/>
            <person name="Quail M.A."/>
            <person name="Sanders M."/>
            <person name="Van Tonder A."/>
            <person name="Ginger M.L."/>
            <person name="Donelson J.E."/>
            <person name="Field M.C."/>
            <person name="Barry J.D."/>
            <person name="Berriman M."/>
            <person name="Hertz-Fowler C."/>
        </authorList>
    </citation>
    <scope>NUCLEOTIDE SEQUENCE [LARGE SCALE GENOMIC DNA]</scope>
    <source>
        <strain evidence="11">IL3000</strain>
    </source>
</reference>
<evidence type="ECO:0000313" key="10">
    <source>
        <dbReference type="EMBL" id="CCD12194.1"/>
    </source>
</evidence>
<organism evidence="10 11">
    <name type="scientific">Trypanosoma congolense (strain IL3000)</name>
    <dbReference type="NCBI Taxonomy" id="1068625"/>
    <lineage>
        <taxon>Eukaryota</taxon>
        <taxon>Discoba</taxon>
        <taxon>Euglenozoa</taxon>
        <taxon>Kinetoplastea</taxon>
        <taxon>Metakinetoplastina</taxon>
        <taxon>Trypanosomatida</taxon>
        <taxon>Trypanosomatidae</taxon>
        <taxon>Trypanosoma</taxon>
        <taxon>Nannomonas</taxon>
    </lineage>
</organism>
<evidence type="ECO:0000256" key="4">
    <source>
        <dbReference type="ARBA" id="ARBA00022622"/>
    </source>
</evidence>
<keyword evidence="6" id="KW-0472">Membrane</keyword>
<keyword evidence="11" id="KW-1185">Reference proteome</keyword>
<evidence type="ECO:0000256" key="7">
    <source>
        <dbReference type="ARBA" id="ARBA00023180"/>
    </source>
</evidence>
<name>F9W4U8_TRYCI</name>
<keyword evidence="8" id="KW-0449">Lipoprotein</keyword>
<dbReference type="VEuPathDB" id="TriTrypDB:TcIL3000_0_31000"/>
<dbReference type="GO" id="GO:0005886">
    <property type="term" value="C:plasma membrane"/>
    <property type="evidence" value="ECO:0007669"/>
    <property type="project" value="UniProtKB-SubCell"/>
</dbReference>
<evidence type="ECO:0000256" key="5">
    <source>
        <dbReference type="ARBA" id="ARBA00022729"/>
    </source>
</evidence>
<comment type="subcellular location">
    <subcellularLocation>
        <location evidence="2">Cell membrane</location>
        <topology evidence="2">Lipid-anchor</topology>
        <topology evidence="2">GPI-anchor</topology>
    </subcellularLocation>
</comment>
<dbReference type="Pfam" id="PF13206">
    <property type="entry name" value="VSG_B"/>
    <property type="match status" value="1"/>
</dbReference>
<evidence type="ECO:0000256" key="8">
    <source>
        <dbReference type="ARBA" id="ARBA00023288"/>
    </source>
</evidence>
<dbReference type="Proteomes" id="UP000000702">
    <property type="component" value="Unassembled WGS sequence"/>
</dbReference>
<evidence type="ECO:0000313" key="11">
    <source>
        <dbReference type="Proteomes" id="UP000000702"/>
    </source>
</evidence>
<dbReference type="AlphaFoldDB" id="F9W4U8"/>
<evidence type="ECO:0000256" key="6">
    <source>
        <dbReference type="ARBA" id="ARBA00023136"/>
    </source>
</evidence>
<evidence type="ECO:0000256" key="1">
    <source>
        <dbReference type="ARBA" id="ARBA00002523"/>
    </source>
</evidence>
<feature type="domain" description="Trypanosome variant surface glycoprotein B-type N-terminal" evidence="9">
    <location>
        <begin position="114"/>
        <end position="316"/>
    </location>
</feature>
<sequence>MSPILFFLLRRVSSHFMAPLGGYSRNVSPTRRPSTKTILLRKLFLLPVFVEGSIAMMRIKLLVMVLGFGIPVITPSRGTDHNKEAYQALCDVLQAAVAALVSGGPGLGEPLRTALGNTIFGPDVEQNFETLKSGPPAAYETVMAHSDSRNVACGQPLLDLGWLRRVHQVRWSGHSATHDLLCLCTVGNNSWPFHEASPDSATLCGEGKRTLKAEKGEGWSAMGTGANQIKTTWDHVVARCLKEGKGKDLKQALNAFLRKLVNQSMDTHPHRYQLGQGQPDPSVACDGSPLRGVCVEYYASSNVTYSLPWWWDLKKALNPPAPDEPALSTLLSFFFNPSDTLFTQLLSWLHGAVSWVF</sequence>
<keyword evidence="4" id="KW-0336">GPI-anchor</keyword>
<keyword evidence="7" id="KW-0325">Glycoprotein</keyword>
<proteinExistence type="predicted"/>
<comment type="function">
    <text evidence="1">VSG forms a coat on the surface of the parasite. The trypanosome evades the immune response of the host by expressing a series of antigenically distinct VSGs from an estimated 1000 VSG genes.</text>
</comment>
<evidence type="ECO:0000256" key="3">
    <source>
        <dbReference type="ARBA" id="ARBA00022475"/>
    </source>
</evidence>
<dbReference type="InterPro" id="IPR025932">
    <property type="entry name" value="Trypano_VSG_B_N_dom"/>
</dbReference>
<gene>
    <name evidence="10" type="ORF">TCIL3000_0_31000</name>
</gene>
<dbReference type="GO" id="GO:0098552">
    <property type="term" value="C:side of membrane"/>
    <property type="evidence" value="ECO:0007669"/>
    <property type="project" value="UniProtKB-KW"/>
</dbReference>
<comment type="caution">
    <text evidence="10">The sequence shown here is derived from an EMBL/GenBank/DDBJ whole genome shotgun (WGS) entry which is preliminary data.</text>
</comment>
<evidence type="ECO:0000259" key="9">
    <source>
        <dbReference type="Pfam" id="PF13206"/>
    </source>
</evidence>
<keyword evidence="3" id="KW-1003">Cell membrane</keyword>
<keyword evidence="5" id="KW-0732">Signal</keyword>
<evidence type="ECO:0000256" key="2">
    <source>
        <dbReference type="ARBA" id="ARBA00004609"/>
    </source>
</evidence>
<accession>F9W4U8</accession>
<dbReference type="EMBL" id="CAEQ01000609">
    <property type="protein sequence ID" value="CCD12194.1"/>
    <property type="molecule type" value="Genomic_DNA"/>
</dbReference>
<protein>
    <submittedName>
        <fullName evidence="10">Variant surface glycoprotein</fullName>
    </submittedName>
</protein>
<reference evidence="10 11" key="2">
    <citation type="journal article" date="2012" name="Proc. Natl. Acad. Sci. U.S.A.">
        <title>Antigenic diversity is generated by distinct evolutionary mechanisms in African trypanosome species.</title>
        <authorList>
            <person name="Jackson A.P."/>
            <person name="Berry A."/>
            <person name="Aslett M."/>
            <person name="Allison H.C."/>
            <person name="Burton P."/>
            <person name="Vavrova-Anderson J."/>
            <person name="Brown R."/>
            <person name="Browne H."/>
            <person name="Corton N."/>
            <person name="Hauser H."/>
            <person name="Gamble J."/>
            <person name="Gilderthorp R."/>
            <person name="Marcello L."/>
            <person name="McQuillan J."/>
            <person name="Otto T.D."/>
            <person name="Quail M.A."/>
            <person name="Sanders M.J."/>
            <person name="van Tonder A."/>
            <person name="Ginger M.L."/>
            <person name="Field M.C."/>
            <person name="Barry J.D."/>
            <person name="Hertz-Fowler C."/>
            <person name="Berriman M."/>
        </authorList>
    </citation>
    <scope>NUCLEOTIDE SEQUENCE [LARGE SCALE GENOMIC DNA]</scope>
    <source>
        <strain evidence="10 11">IL3000</strain>
    </source>
</reference>